<dbReference type="GO" id="GO:0008234">
    <property type="term" value="F:cysteine-type peptidase activity"/>
    <property type="evidence" value="ECO:0007669"/>
    <property type="project" value="InterPro"/>
</dbReference>
<evidence type="ECO:0000259" key="2">
    <source>
        <dbReference type="Pfam" id="PF00112"/>
    </source>
</evidence>
<dbReference type="Gene3D" id="3.90.70.10">
    <property type="entry name" value="Cysteine proteinases"/>
    <property type="match status" value="1"/>
</dbReference>
<organism evidence="3 4">
    <name type="scientific">Helianthus annuus</name>
    <name type="common">Common sunflower</name>
    <dbReference type="NCBI Taxonomy" id="4232"/>
    <lineage>
        <taxon>Eukaryota</taxon>
        <taxon>Viridiplantae</taxon>
        <taxon>Streptophyta</taxon>
        <taxon>Embryophyta</taxon>
        <taxon>Tracheophyta</taxon>
        <taxon>Spermatophyta</taxon>
        <taxon>Magnoliopsida</taxon>
        <taxon>eudicotyledons</taxon>
        <taxon>Gunneridae</taxon>
        <taxon>Pentapetalae</taxon>
        <taxon>asterids</taxon>
        <taxon>campanulids</taxon>
        <taxon>Asterales</taxon>
        <taxon>Asteraceae</taxon>
        <taxon>Asteroideae</taxon>
        <taxon>Heliantheae alliance</taxon>
        <taxon>Heliantheae</taxon>
        <taxon>Helianthus</taxon>
    </lineage>
</organism>
<protein>
    <submittedName>
        <fullName evidence="3">Zingipain</fullName>
        <ecNumber evidence="3">3.4.22.67</ecNumber>
    </submittedName>
</protein>
<sequence>MDHAFEFIIKNGGIHTEEDYPYTGTNGICEANKTTMKAVTIDGYEYVPNDELSLQKDVTSQSIYVAVDASLMSSLTLV</sequence>
<dbReference type="GO" id="GO:0006508">
    <property type="term" value="P:proteolysis"/>
    <property type="evidence" value="ECO:0007669"/>
    <property type="project" value="InterPro"/>
</dbReference>
<keyword evidence="4" id="KW-1185">Reference proteome</keyword>
<evidence type="ECO:0000256" key="1">
    <source>
        <dbReference type="ARBA" id="ARBA00008455"/>
    </source>
</evidence>
<dbReference type="InterPro" id="IPR013128">
    <property type="entry name" value="Peptidase_C1A"/>
</dbReference>
<accession>A0A9K3GXQ4</accession>
<proteinExistence type="inferred from homology"/>
<dbReference type="SUPFAM" id="SSF54001">
    <property type="entry name" value="Cysteine proteinases"/>
    <property type="match status" value="1"/>
</dbReference>
<evidence type="ECO:0000313" key="4">
    <source>
        <dbReference type="Proteomes" id="UP000215914"/>
    </source>
</evidence>
<dbReference type="InterPro" id="IPR038765">
    <property type="entry name" value="Papain-like_cys_pep_sf"/>
</dbReference>
<dbReference type="Gramene" id="mRNA:HanXRQr2_Chr16g0734861">
    <property type="protein sequence ID" value="mRNA:HanXRQr2_Chr16g0734861"/>
    <property type="gene ID" value="HanXRQr2_Chr16g0734861"/>
</dbReference>
<evidence type="ECO:0000313" key="3">
    <source>
        <dbReference type="EMBL" id="KAF5758908.1"/>
    </source>
</evidence>
<feature type="domain" description="Peptidase C1A papain C-terminal" evidence="2">
    <location>
        <begin position="1"/>
        <end position="71"/>
    </location>
</feature>
<comment type="similarity">
    <text evidence="1">Belongs to the peptidase C1 family.</text>
</comment>
<reference evidence="3" key="2">
    <citation type="submission" date="2020-06" db="EMBL/GenBank/DDBJ databases">
        <title>Helianthus annuus Genome sequencing and assembly Release 2.</title>
        <authorList>
            <person name="Gouzy J."/>
            <person name="Langlade N."/>
            <person name="Munos S."/>
        </authorList>
    </citation>
    <scope>NUCLEOTIDE SEQUENCE</scope>
    <source>
        <tissue evidence="3">Leaves</tissue>
    </source>
</reference>
<dbReference type="EMBL" id="MNCJ02000331">
    <property type="protein sequence ID" value="KAF5758908.1"/>
    <property type="molecule type" value="Genomic_DNA"/>
</dbReference>
<dbReference type="Pfam" id="PF00112">
    <property type="entry name" value="Peptidase_C1"/>
    <property type="match status" value="1"/>
</dbReference>
<dbReference type="PANTHER" id="PTHR12411">
    <property type="entry name" value="CYSTEINE PROTEASE FAMILY C1-RELATED"/>
    <property type="match status" value="1"/>
</dbReference>
<keyword evidence="3" id="KW-0378">Hydrolase</keyword>
<reference evidence="3" key="1">
    <citation type="journal article" date="2017" name="Nature">
        <title>The sunflower genome provides insights into oil metabolism, flowering and Asterid evolution.</title>
        <authorList>
            <person name="Badouin H."/>
            <person name="Gouzy J."/>
            <person name="Grassa C.J."/>
            <person name="Murat F."/>
            <person name="Staton S.E."/>
            <person name="Cottret L."/>
            <person name="Lelandais-Briere C."/>
            <person name="Owens G.L."/>
            <person name="Carrere S."/>
            <person name="Mayjonade B."/>
            <person name="Legrand L."/>
            <person name="Gill N."/>
            <person name="Kane N.C."/>
            <person name="Bowers J.E."/>
            <person name="Hubner S."/>
            <person name="Bellec A."/>
            <person name="Berard A."/>
            <person name="Berges H."/>
            <person name="Blanchet N."/>
            <person name="Boniface M.C."/>
            <person name="Brunel D."/>
            <person name="Catrice O."/>
            <person name="Chaidir N."/>
            <person name="Claudel C."/>
            <person name="Donnadieu C."/>
            <person name="Faraut T."/>
            <person name="Fievet G."/>
            <person name="Helmstetter N."/>
            <person name="King M."/>
            <person name="Knapp S.J."/>
            <person name="Lai Z."/>
            <person name="Le Paslier M.C."/>
            <person name="Lippi Y."/>
            <person name="Lorenzon L."/>
            <person name="Mandel J.R."/>
            <person name="Marage G."/>
            <person name="Marchand G."/>
            <person name="Marquand E."/>
            <person name="Bret-Mestries E."/>
            <person name="Morien E."/>
            <person name="Nambeesan S."/>
            <person name="Nguyen T."/>
            <person name="Pegot-Espagnet P."/>
            <person name="Pouilly N."/>
            <person name="Raftis F."/>
            <person name="Sallet E."/>
            <person name="Schiex T."/>
            <person name="Thomas J."/>
            <person name="Vandecasteele C."/>
            <person name="Vares D."/>
            <person name="Vear F."/>
            <person name="Vautrin S."/>
            <person name="Crespi M."/>
            <person name="Mangin B."/>
            <person name="Burke J.M."/>
            <person name="Salse J."/>
            <person name="Munos S."/>
            <person name="Vincourt P."/>
            <person name="Rieseberg L.H."/>
            <person name="Langlade N.B."/>
        </authorList>
    </citation>
    <scope>NUCLEOTIDE SEQUENCE</scope>
    <source>
        <tissue evidence="3">Leaves</tissue>
    </source>
</reference>
<dbReference type="AlphaFoldDB" id="A0A9K3GXQ4"/>
<comment type="caution">
    <text evidence="3">The sequence shown here is derived from an EMBL/GenBank/DDBJ whole genome shotgun (WGS) entry which is preliminary data.</text>
</comment>
<dbReference type="Proteomes" id="UP000215914">
    <property type="component" value="Unassembled WGS sequence"/>
</dbReference>
<dbReference type="EC" id="3.4.22.67" evidence="3"/>
<name>A0A9K3GXQ4_HELAN</name>
<gene>
    <name evidence="3" type="ORF">HanXRQr2_Chr16g0734861</name>
</gene>
<dbReference type="InterPro" id="IPR000668">
    <property type="entry name" value="Peptidase_C1A_C"/>
</dbReference>